<evidence type="ECO:0000256" key="1">
    <source>
        <dbReference type="ARBA" id="ARBA00000085"/>
    </source>
</evidence>
<dbReference type="SMART" id="SM00065">
    <property type="entry name" value="GAF"/>
    <property type="match status" value="3"/>
</dbReference>
<keyword evidence="3" id="KW-0597">Phosphoprotein</keyword>
<reference evidence="10 11" key="1">
    <citation type="journal article" date="2011" name="Stand. Genomic Sci.">
        <title>Complete genome sequence of the acetate-degrading sulfate reducer Desulfobacca acetoxidans type strain (ASRB2).</title>
        <authorList>
            <person name="Goker M."/>
            <person name="Teshima H."/>
            <person name="Lapidus A."/>
            <person name="Nolan M."/>
            <person name="Lucas S."/>
            <person name="Hammon N."/>
            <person name="Deshpande S."/>
            <person name="Cheng J.F."/>
            <person name="Tapia R."/>
            <person name="Han C."/>
            <person name="Goodwin L."/>
            <person name="Pitluck S."/>
            <person name="Huntemann M."/>
            <person name="Liolios K."/>
            <person name="Ivanova N."/>
            <person name="Pagani I."/>
            <person name="Mavromatis K."/>
            <person name="Ovchinikova G."/>
            <person name="Pati A."/>
            <person name="Chen A."/>
            <person name="Palaniappan K."/>
            <person name="Land M."/>
            <person name="Hauser L."/>
            <person name="Brambilla E.M."/>
            <person name="Rohde M."/>
            <person name="Spring S."/>
            <person name="Detter J.C."/>
            <person name="Woyke T."/>
            <person name="Bristow J."/>
            <person name="Eisen J.A."/>
            <person name="Markowitz V."/>
            <person name="Hugenholtz P."/>
            <person name="Kyrpides N.C."/>
            <person name="Klenk H.P."/>
        </authorList>
    </citation>
    <scope>NUCLEOTIDE SEQUENCE [LARGE SCALE GENOMIC DNA]</scope>
    <source>
        <strain evidence="11">ATCC 700848 / DSM 11109 / ASRB2</strain>
    </source>
</reference>
<evidence type="ECO:0000256" key="6">
    <source>
        <dbReference type="ARBA" id="ARBA00022777"/>
    </source>
</evidence>
<dbReference type="Pfam" id="PF13492">
    <property type="entry name" value="GAF_3"/>
    <property type="match status" value="1"/>
</dbReference>
<dbReference type="AlphaFoldDB" id="F2NFW3"/>
<evidence type="ECO:0000256" key="2">
    <source>
        <dbReference type="ARBA" id="ARBA00012438"/>
    </source>
</evidence>
<dbReference type="GO" id="GO:0000155">
    <property type="term" value="F:phosphorelay sensor kinase activity"/>
    <property type="evidence" value="ECO:0007669"/>
    <property type="project" value="InterPro"/>
</dbReference>
<dbReference type="InterPro" id="IPR036097">
    <property type="entry name" value="HisK_dim/P_sf"/>
</dbReference>
<evidence type="ECO:0000256" key="3">
    <source>
        <dbReference type="ARBA" id="ARBA00022553"/>
    </source>
</evidence>
<dbReference type="CDD" id="cd00082">
    <property type="entry name" value="HisKA"/>
    <property type="match status" value="1"/>
</dbReference>
<dbReference type="PROSITE" id="PS50109">
    <property type="entry name" value="HIS_KIN"/>
    <property type="match status" value="1"/>
</dbReference>
<evidence type="ECO:0000256" key="4">
    <source>
        <dbReference type="ARBA" id="ARBA00022679"/>
    </source>
</evidence>
<dbReference type="Proteomes" id="UP000000483">
    <property type="component" value="Chromosome"/>
</dbReference>
<dbReference type="InterPro" id="IPR003018">
    <property type="entry name" value="GAF"/>
</dbReference>
<keyword evidence="5" id="KW-0547">Nucleotide-binding</keyword>
<dbReference type="Pfam" id="PF00512">
    <property type="entry name" value="HisKA"/>
    <property type="match status" value="1"/>
</dbReference>
<dbReference type="RefSeq" id="WP_013707341.1">
    <property type="nucleotide sequence ID" value="NC_015388.1"/>
</dbReference>
<dbReference type="eggNOG" id="COG2205">
    <property type="taxonomic scope" value="Bacteria"/>
</dbReference>
<dbReference type="OrthoDB" id="9760427at2"/>
<accession>F2NFW3</accession>
<dbReference type="Gene3D" id="3.30.450.40">
    <property type="match status" value="3"/>
</dbReference>
<dbReference type="eggNOG" id="COG3605">
    <property type="taxonomic scope" value="Bacteria"/>
</dbReference>
<evidence type="ECO:0000259" key="9">
    <source>
        <dbReference type="PROSITE" id="PS50109"/>
    </source>
</evidence>
<dbReference type="PANTHER" id="PTHR43065:SF10">
    <property type="entry name" value="PEROXIDE STRESS-ACTIVATED HISTIDINE KINASE MAK3"/>
    <property type="match status" value="1"/>
</dbReference>
<dbReference type="InterPro" id="IPR004358">
    <property type="entry name" value="Sig_transdc_His_kin-like_C"/>
</dbReference>
<comment type="catalytic activity">
    <reaction evidence="1">
        <text>ATP + protein L-histidine = ADP + protein N-phospho-L-histidine.</text>
        <dbReference type="EC" id="2.7.13.3"/>
    </reaction>
</comment>
<keyword evidence="11" id="KW-1185">Reference proteome</keyword>
<dbReference type="STRING" id="880072.Desac_2411"/>
<proteinExistence type="predicted"/>
<dbReference type="SUPFAM" id="SSF55781">
    <property type="entry name" value="GAF domain-like"/>
    <property type="match status" value="3"/>
</dbReference>
<reference evidence="11" key="2">
    <citation type="submission" date="2011-03" db="EMBL/GenBank/DDBJ databases">
        <title>The complete genome of Desulfobacca acetoxidans DSM 11109.</title>
        <authorList>
            <consortium name="US DOE Joint Genome Institute (JGI-PGF)"/>
            <person name="Lucas S."/>
            <person name="Copeland A."/>
            <person name="Lapidus A."/>
            <person name="Bruce D."/>
            <person name="Goodwin L."/>
            <person name="Pitluck S."/>
            <person name="Peters L."/>
            <person name="Kyrpides N."/>
            <person name="Mavromatis K."/>
            <person name="Ivanova N."/>
            <person name="Ovchinnikova G."/>
            <person name="Teshima H."/>
            <person name="Detter J.C."/>
            <person name="Han C."/>
            <person name="Land M."/>
            <person name="Hauser L."/>
            <person name="Markowitz V."/>
            <person name="Cheng J.-F."/>
            <person name="Hugenholtz P."/>
            <person name="Woyke T."/>
            <person name="Wu D."/>
            <person name="Spring S."/>
            <person name="Schueler E."/>
            <person name="Brambilla E."/>
            <person name="Klenk H.-P."/>
            <person name="Eisen J.A."/>
        </authorList>
    </citation>
    <scope>NUCLEOTIDE SEQUENCE [LARGE SCALE GENOMIC DNA]</scope>
    <source>
        <strain evidence="11">ATCC 700848 / DSM 11109 / ASRB2</strain>
    </source>
</reference>
<dbReference type="InterPro" id="IPR029016">
    <property type="entry name" value="GAF-like_dom_sf"/>
</dbReference>
<dbReference type="InterPro" id="IPR005467">
    <property type="entry name" value="His_kinase_dom"/>
</dbReference>
<dbReference type="PRINTS" id="PR00344">
    <property type="entry name" value="BCTRLSENSOR"/>
</dbReference>
<dbReference type="HOGENOM" id="CLU_018526_0_0_7"/>
<dbReference type="PANTHER" id="PTHR43065">
    <property type="entry name" value="SENSOR HISTIDINE KINASE"/>
    <property type="match status" value="1"/>
</dbReference>
<gene>
    <name evidence="10" type="ordered locus">Desac_2411</name>
</gene>
<dbReference type="Gene3D" id="1.10.287.130">
    <property type="match status" value="1"/>
</dbReference>
<evidence type="ECO:0000256" key="7">
    <source>
        <dbReference type="ARBA" id="ARBA00022840"/>
    </source>
</evidence>
<dbReference type="SMART" id="SM00388">
    <property type="entry name" value="HisKA"/>
    <property type="match status" value="1"/>
</dbReference>
<dbReference type="Gene3D" id="3.30.565.10">
    <property type="entry name" value="Histidine kinase-like ATPase, C-terminal domain"/>
    <property type="match status" value="1"/>
</dbReference>
<dbReference type="InterPro" id="IPR036890">
    <property type="entry name" value="HATPase_C_sf"/>
</dbReference>
<dbReference type="Pfam" id="PF02518">
    <property type="entry name" value="HATPase_c"/>
    <property type="match status" value="1"/>
</dbReference>
<dbReference type="KEGG" id="dao:Desac_2411"/>
<dbReference type="SUPFAM" id="SSF47384">
    <property type="entry name" value="Homodimeric domain of signal transducing histidine kinase"/>
    <property type="match status" value="1"/>
</dbReference>
<feature type="domain" description="Histidine kinase" evidence="9">
    <location>
        <begin position="559"/>
        <end position="769"/>
    </location>
</feature>
<dbReference type="InterPro" id="IPR003594">
    <property type="entry name" value="HATPase_dom"/>
</dbReference>
<sequence length="784" mass="87127">MPLNRLSFLTQLIDLFTSTVSYNERLDNFVYLLARNLRVDLILFFGLDKNRETLFLSADSQRSEVARPRVEFPLGVGIVGQTAQTRCPLVQHLDAPGTKDSNLAIEAIFPIYQTLTSFPVADDNFLYGVLLLVDKARREYDPYDQETILIACRMLAGNIRQALLHEEAKKRIAELAVLFDVGKAMSSTMELNALLERVVSISAKVINARGATLRIVDEVSGQDQVSAEYGDIPGGFPSLETITGQPPSGTGEMPCVASEVADAGGNKHYYLGVPLNLKGHLKGMLSVYDKQTPNQRYQQFDSENRQLLQTLAGMATSSIENALAFQQIESLAEKNEHMVNVLTVLHDISYALMTTVNLDKILTILIKGLTLNNAMNYDRALVFLIDKFRNGLVEVRYSGGQEAPPRLPLREALLLDNDQKLRPALGTAGPIRVRLEEDQGVLARTALYKKAFHITQADQNVLVNQAIRAKLDTLEFLTVPLLVKDEVIGVVVIDNYQSKKPLKDEDLHFLTMFANQAALAIENSRLVATIESSNKELTLIRERMLESDRLAAMSSMAEGLAHEIRNPLVSIGGFARRISKQVASEDPIRQYVDVIVDEVGRLEKILRQMFDFTGDAIGHFQEHDLNKLVADALTLIQRDLDRDNIRVVKQYAELPLVFCDDRQIKLVFYHIFQNAQQAMGSGGTLTIHTFPLEKSDGLYAAIAVSDTGGGIPPELVHNIFNPFFTTKEMGTGLGLSIAQRIVARHYGDIEINNELGKGITFTVTLPIAKYCLLDARTTSPLEEN</sequence>
<protein>
    <recommendedName>
        <fullName evidence="2">histidine kinase</fullName>
        <ecNumber evidence="2">2.7.13.3</ecNumber>
    </recommendedName>
</protein>
<dbReference type="SUPFAM" id="SSF55874">
    <property type="entry name" value="ATPase domain of HSP90 chaperone/DNA topoisomerase II/histidine kinase"/>
    <property type="match status" value="1"/>
</dbReference>
<evidence type="ECO:0000256" key="5">
    <source>
        <dbReference type="ARBA" id="ARBA00022741"/>
    </source>
</evidence>
<organism evidence="10 11">
    <name type="scientific">Desulfobacca acetoxidans (strain ATCC 700848 / DSM 11109 / ASRB2)</name>
    <dbReference type="NCBI Taxonomy" id="880072"/>
    <lineage>
        <taxon>Bacteria</taxon>
        <taxon>Pseudomonadati</taxon>
        <taxon>Thermodesulfobacteriota</taxon>
        <taxon>Desulfobaccia</taxon>
        <taxon>Desulfobaccales</taxon>
        <taxon>Desulfobaccaceae</taxon>
        <taxon>Desulfobacca</taxon>
    </lineage>
</organism>
<dbReference type="EMBL" id="CP002629">
    <property type="protein sequence ID" value="AEB10232.1"/>
    <property type="molecule type" value="Genomic_DNA"/>
</dbReference>
<keyword evidence="4" id="KW-0808">Transferase</keyword>
<evidence type="ECO:0000313" key="10">
    <source>
        <dbReference type="EMBL" id="AEB10232.1"/>
    </source>
</evidence>
<keyword evidence="7" id="KW-0067">ATP-binding</keyword>
<dbReference type="GO" id="GO:0005524">
    <property type="term" value="F:ATP binding"/>
    <property type="evidence" value="ECO:0007669"/>
    <property type="project" value="UniProtKB-KW"/>
</dbReference>
<dbReference type="eggNOG" id="COG2203">
    <property type="taxonomic scope" value="Bacteria"/>
</dbReference>
<evidence type="ECO:0000256" key="8">
    <source>
        <dbReference type="ARBA" id="ARBA00023012"/>
    </source>
</evidence>
<name>F2NFW3_DESAR</name>
<keyword evidence="6 10" id="KW-0418">Kinase</keyword>
<evidence type="ECO:0000313" key="11">
    <source>
        <dbReference type="Proteomes" id="UP000000483"/>
    </source>
</evidence>
<keyword evidence="8" id="KW-0902">Two-component regulatory system</keyword>
<dbReference type="EC" id="2.7.13.3" evidence="2"/>
<dbReference type="SMART" id="SM00387">
    <property type="entry name" value="HATPase_c"/>
    <property type="match status" value="1"/>
</dbReference>
<dbReference type="InterPro" id="IPR003661">
    <property type="entry name" value="HisK_dim/P_dom"/>
</dbReference>